<keyword evidence="4" id="KW-0812">Transmembrane</keyword>
<evidence type="ECO:0000256" key="5">
    <source>
        <dbReference type="ARBA" id="ARBA00022723"/>
    </source>
</evidence>
<dbReference type="InterPro" id="IPR050665">
    <property type="entry name" value="Cytochrome_P450_Monooxygen"/>
</dbReference>
<dbReference type="GO" id="GO:0020037">
    <property type="term" value="F:heme binding"/>
    <property type="evidence" value="ECO:0007669"/>
    <property type="project" value="InterPro"/>
</dbReference>
<dbReference type="GO" id="GO:0005506">
    <property type="term" value="F:iron ion binding"/>
    <property type="evidence" value="ECO:0007669"/>
    <property type="project" value="InterPro"/>
</dbReference>
<proteinExistence type="inferred from homology"/>
<evidence type="ECO:0000256" key="9">
    <source>
        <dbReference type="ARBA" id="ARBA00023033"/>
    </source>
</evidence>
<evidence type="ECO:0000256" key="2">
    <source>
        <dbReference type="ARBA" id="ARBA00010617"/>
    </source>
</evidence>
<dbReference type="InterPro" id="IPR036396">
    <property type="entry name" value="Cyt_P450_sf"/>
</dbReference>
<dbReference type="InterPro" id="IPR001128">
    <property type="entry name" value="Cyt_P450"/>
</dbReference>
<evidence type="ECO:0000256" key="1">
    <source>
        <dbReference type="ARBA" id="ARBA00004167"/>
    </source>
</evidence>
<dbReference type="SUPFAM" id="SSF48264">
    <property type="entry name" value="Cytochrome P450"/>
    <property type="match status" value="1"/>
</dbReference>
<dbReference type="GO" id="GO:0004497">
    <property type="term" value="F:monooxygenase activity"/>
    <property type="evidence" value="ECO:0007669"/>
    <property type="project" value="UniProtKB-KW"/>
</dbReference>
<name>A0A4U5MYH0_POPAL</name>
<comment type="subcellular location">
    <subcellularLocation>
        <location evidence="1">Membrane</location>
        <topology evidence="1">Single-pass membrane protein</topology>
    </subcellularLocation>
</comment>
<dbReference type="PANTHER" id="PTHR24282">
    <property type="entry name" value="CYTOCHROME P450 FAMILY MEMBER"/>
    <property type="match status" value="1"/>
</dbReference>
<dbReference type="AlphaFoldDB" id="A0A4U5MYH0"/>
<dbReference type="EMBL" id="RCHU01001132">
    <property type="protein sequence ID" value="TKR75186.1"/>
    <property type="molecule type" value="Genomic_DNA"/>
</dbReference>
<comment type="similarity">
    <text evidence="2">Belongs to the cytochrome P450 family.</text>
</comment>
<evidence type="ECO:0000256" key="8">
    <source>
        <dbReference type="ARBA" id="ARBA00023004"/>
    </source>
</evidence>
<dbReference type="GO" id="GO:0016705">
    <property type="term" value="F:oxidoreductase activity, acting on paired donors, with incorporation or reduction of molecular oxygen"/>
    <property type="evidence" value="ECO:0007669"/>
    <property type="project" value="InterPro"/>
</dbReference>
<sequence>MFIVNKCKAIYFAGHEATAITASWCLVLVGYSPRMTSSCSYGGDSNHLPDADRLRNIKTLIMAIQETMRQYPPVVFVIRYAFQDMKFKDMTIPKEINIQISIPIVQLNPDLWEADAHQFNPKRFAKGILWASTNPQAYMSFGVVLASVQVNTLHGRNVILLLIISKFSFSSHQHTIIPHGSGWLCILGTVLSSILEEYLDIQALSNFCEEITTILTLFCEINYIRTCIMQEFFESDAWSFISVIVQRDYQFIALCSTCCNYTNTQAHFLSFSVFPDTV</sequence>
<dbReference type="STRING" id="43335.A0A4U5MYH0"/>
<accession>A0A4U5MYH0</accession>
<dbReference type="PANTHER" id="PTHR24282:SF26">
    <property type="entry name" value="CYTOCHROME P450"/>
    <property type="match status" value="1"/>
</dbReference>
<keyword evidence="8" id="KW-0408">Iron</keyword>
<evidence type="ECO:0000256" key="10">
    <source>
        <dbReference type="ARBA" id="ARBA00023136"/>
    </source>
</evidence>
<organism evidence="11">
    <name type="scientific">Populus alba</name>
    <name type="common">White poplar</name>
    <dbReference type="NCBI Taxonomy" id="43335"/>
    <lineage>
        <taxon>Eukaryota</taxon>
        <taxon>Viridiplantae</taxon>
        <taxon>Streptophyta</taxon>
        <taxon>Embryophyta</taxon>
        <taxon>Tracheophyta</taxon>
        <taxon>Spermatophyta</taxon>
        <taxon>Magnoliopsida</taxon>
        <taxon>eudicotyledons</taxon>
        <taxon>Gunneridae</taxon>
        <taxon>Pentapetalae</taxon>
        <taxon>rosids</taxon>
        <taxon>fabids</taxon>
        <taxon>Malpighiales</taxon>
        <taxon>Salicaceae</taxon>
        <taxon>Saliceae</taxon>
        <taxon>Populus</taxon>
    </lineage>
</organism>
<keyword evidence="3" id="KW-0349">Heme</keyword>
<dbReference type="Gene3D" id="1.10.630.10">
    <property type="entry name" value="Cytochrome P450"/>
    <property type="match status" value="1"/>
</dbReference>
<gene>
    <name evidence="11" type="ORF">D5086_0000287050</name>
</gene>
<dbReference type="Pfam" id="PF00067">
    <property type="entry name" value="p450"/>
    <property type="match status" value="1"/>
</dbReference>
<evidence type="ECO:0000256" key="6">
    <source>
        <dbReference type="ARBA" id="ARBA00022989"/>
    </source>
</evidence>
<evidence type="ECO:0000256" key="4">
    <source>
        <dbReference type="ARBA" id="ARBA00022692"/>
    </source>
</evidence>
<evidence type="ECO:0000256" key="3">
    <source>
        <dbReference type="ARBA" id="ARBA00022617"/>
    </source>
</evidence>
<comment type="caution">
    <text evidence="11">The sequence shown here is derived from an EMBL/GenBank/DDBJ whole genome shotgun (WGS) entry which is preliminary data.</text>
</comment>
<protein>
    <submittedName>
        <fullName evidence="11">Uncharacterized protein</fullName>
    </submittedName>
</protein>
<keyword evidence="5" id="KW-0479">Metal-binding</keyword>
<keyword evidence="10" id="KW-0472">Membrane</keyword>
<dbReference type="GO" id="GO:0016020">
    <property type="term" value="C:membrane"/>
    <property type="evidence" value="ECO:0007669"/>
    <property type="project" value="UniProtKB-SubCell"/>
</dbReference>
<evidence type="ECO:0000313" key="11">
    <source>
        <dbReference type="EMBL" id="TKR75186.1"/>
    </source>
</evidence>
<keyword evidence="6" id="KW-1133">Transmembrane helix</keyword>
<keyword evidence="9" id="KW-0503">Monooxygenase</keyword>
<reference evidence="11" key="1">
    <citation type="submission" date="2018-10" db="EMBL/GenBank/DDBJ databases">
        <title>Population genomic analysis revealed the cold adaptation of white poplar.</title>
        <authorList>
            <person name="Liu Y.-J."/>
        </authorList>
    </citation>
    <scope>NUCLEOTIDE SEQUENCE [LARGE SCALE GENOMIC DNA]</scope>
    <source>
        <strain evidence="11">PAL-ZL1</strain>
    </source>
</reference>
<keyword evidence="7" id="KW-0560">Oxidoreductase</keyword>
<evidence type="ECO:0000256" key="7">
    <source>
        <dbReference type="ARBA" id="ARBA00023002"/>
    </source>
</evidence>